<proteinExistence type="predicted"/>
<dbReference type="Proteomes" id="UP000708148">
    <property type="component" value="Unassembled WGS sequence"/>
</dbReference>
<gene>
    <name evidence="1" type="ORF">OSTQU699_LOCUS9548</name>
</gene>
<protein>
    <submittedName>
        <fullName evidence="1">Uncharacterized protein</fullName>
    </submittedName>
</protein>
<keyword evidence="2" id="KW-1185">Reference proteome</keyword>
<evidence type="ECO:0000313" key="1">
    <source>
        <dbReference type="EMBL" id="CAD7704191.1"/>
    </source>
</evidence>
<feature type="non-terminal residue" evidence="1">
    <location>
        <position position="1"/>
    </location>
</feature>
<accession>A0A8S1JAT9</accession>
<dbReference type="AlphaFoldDB" id="A0A8S1JAT9"/>
<organism evidence="1 2">
    <name type="scientific">Ostreobium quekettii</name>
    <dbReference type="NCBI Taxonomy" id="121088"/>
    <lineage>
        <taxon>Eukaryota</taxon>
        <taxon>Viridiplantae</taxon>
        <taxon>Chlorophyta</taxon>
        <taxon>core chlorophytes</taxon>
        <taxon>Ulvophyceae</taxon>
        <taxon>TCBD clade</taxon>
        <taxon>Bryopsidales</taxon>
        <taxon>Ostreobineae</taxon>
        <taxon>Ostreobiaceae</taxon>
        <taxon>Ostreobium</taxon>
    </lineage>
</organism>
<dbReference type="EMBL" id="CAJHUC010002686">
    <property type="protein sequence ID" value="CAD7704191.1"/>
    <property type="molecule type" value="Genomic_DNA"/>
</dbReference>
<evidence type="ECO:0000313" key="2">
    <source>
        <dbReference type="Proteomes" id="UP000708148"/>
    </source>
</evidence>
<sequence>QDVNRDLQGNWVEQEGSMAACKPASAFLGPLASKDPFSGALVSYEPSKRRTFQKPLLLDGPRCEVGSTHSDGNGQSFRRRKGQECLCHPRWRQPHLDHCLHPTPIRRI</sequence>
<name>A0A8S1JAT9_9CHLO</name>
<comment type="caution">
    <text evidence="1">The sequence shown here is derived from an EMBL/GenBank/DDBJ whole genome shotgun (WGS) entry which is preliminary data.</text>
</comment>
<reference evidence="1" key="1">
    <citation type="submission" date="2020-12" db="EMBL/GenBank/DDBJ databases">
        <authorList>
            <person name="Iha C."/>
        </authorList>
    </citation>
    <scope>NUCLEOTIDE SEQUENCE</scope>
</reference>